<keyword evidence="2" id="KW-1185">Reference proteome</keyword>
<dbReference type="AlphaFoldDB" id="A0AAW0Q0C4"/>
<organism evidence="1 2">
    <name type="scientific">Mugilogobius chulae</name>
    <name type="common">yellowstripe goby</name>
    <dbReference type="NCBI Taxonomy" id="88201"/>
    <lineage>
        <taxon>Eukaryota</taxon>
        <taxon>Metazoa</taxon>
        <taxon>Chordata</taxon>
        <taxon>Craniata</taxon>
        <taxon>Vertebrata</taxon>
        <taxon>Euteleostomi</taxon>
        <taxon>Actinopterygii</taxon>
        <taxon>Neopterygii</taxon>
        <taxon>Teleostei</taxon>
        <taxon>Neoteleostei</taxon>
        <taxon>Acanthomorphata</taxon>
        <taxon>Gobiaria</taxon>
        <taxon>Gobiiformes</taxon>
        <taxon>Gobioidei</taxon>
        <taxon>Gobiidae</taxon>
        <taxon>Gobionellinae</taxon>
        <taxon>Mugilogobius</taxon>
    </lineage>
</organism>
<evidence type="ECO:0000313" key="2">
    <source>
        <dbReference type="Proteomes" id="UP001460270"/>
    </source>
</evidence>
<sequence>MSHVRDDALIMMEKLKSLGQRPLLLTGTFVRSKGCWEAEDLCPYDLPDQAKSIVGKIKMLYAALLEGWSPPDDVPPLIRKRKRDPTIKLFWKKKRTLKDCTAHTSVDVFPIMRLGKQRTRKGVIEIQVFWEPCRVCGKTWPFSWEPASNVILTNTNQF</sequence>
<evidence type="ECO:0000313" key="1">
    <source>
        <dbReference type="EMBL" id="KAK7945084.1"/>
    </source>
</evidence>
<gene>
    <name evidence="1" type="ORF">WMY93_000812</name>
</gene>
<comment type="caution">
    <text evidence="1">The sequence shown here is derived from an EMBL/GenBank/DDBJ whole genome shotgun (WGS) entry which is preliminary data.</text>
</comment>
<protein>
    <submittedName>
        <fullName evidence="1">Uncharacterized protein</fullName>
    </submittedName>
</protein>
<accession>A0AAW0Q0C4</accession>
<reference evidence="2" key="1">
    <citation type="submission" date="2024-04" db="EMBL/GenBank/DDBJ databases">
        <title>Salinicola lusitanus LLJ914,a marine bacterium isolated from the Okinawa Trough.</title>
        <authorList>
            <person name="Li J."/>
        </authorList>
    </citation>
    <scope>NUCLEOTIDE SEQUENCE [LARGE SCALE GENOMIC DNA]</scope>
</reference>
<proteinExistence type="predicted"/>
<dbReference type="EMBL" id="JBBPFD010000001">
    <property type="protein sequence ID" value="KAK7945084.1"/>
    <property type="molecule type" value="Genomic_DNA"/>
</dbReference>
<dbReference type="Proteomes" id="UP001460270">
    <property type="component" value="Unassembled WGS sequence"/>
</dbReference>
<name>A0AAW0Q0C4_9GOBI</name>